<organism evidence="8 9">
    <name type="scientific">Thalassorhabdus alkalitolerans</name>
    <dbReference type="NCBI Taxonomy" id="2282697"/>
    <lineage>
        <taxon>Bacteria</taxon>
        <taxon>Bacillati</taxon>
        <taxon>Bacillota</taxon>
        <taxon>Bacilli</taxon>
        <taxon>Bacillales</taxon>
        <taxon>Bacillaceae</taxon>
        <taxon>Thalassorhabdus</taxon>
    </lineage>
</organism>
<reference evidence="9" key="1">
    <citation type="journal article" date="2019" name="Int. J. Syst. Evol. Microbiol.">
        <title>The Global Catalogue of Microorganisms (GCM) 10K type strain sequencing project: providing services to taxonomists for standard genome sequencing and annotation.</title>
        <authorList>
            <consortium name="The Broad Institute Genomics Platform"/>
            <consortium name="The Broad Institute Genome Sequencing Center for Infectious Disease"/>
            <person name="Wu L."/>
            <person name="Ma J."/>
        </authorList>
    </citation>
    <scope>NUCLEOTIDE SEQUENCE [LARGE SCALE GENOMIC DNA]</scope>
    <source>
        <strain evidence="9">CECT 7184</strain>
    </source>
</reference>
<feature type="transmembrane region" description="Helical" evidence="6">
    <location>
        <begin position="221"/>
        <end position="238"/>
    </location>
</feature>
<keyword evidence="9" id="KW-1185">Reference proteome</keyword>
<keyword evidence="5 6" id="KW-0472">Membrane</keyword>
<evidence type="ECO:0000256" key="5">
    <source>
        <dbReference type="ARBA" id="ARBA00023136"/>
    </source>
</evidence>
<evidence type="ECO:0000256" key="3">
    <source>
        <dbReference type="ARBA" id="ARBA00022692"/>
    </source>
</evidence>
<feature type="transmembrane region" description="Helical" evidence="6">
    <location>
        <begin position="139"/>
        <end position="161"/>
    </location>
</feature>
<feature type="transmembrane region" description="Helical" evidence="6">
    <location>
        <begin position="14"/>
        <end position="38"/>
    </location>
</feature>
<feature type="transmembrane region" description="Helical" evidence="6">
    <location>
        <begin position="196"/>
        <end position="215"/>
    </location>
</feature>
<dbReference type="InterPro" id="IPR011701">
    <property type="entry name" value="MFS"/>
</dbReference>
<proteinExistence type="predicted"/>
<gene>
    <name evidence="8" type="ORF">ACFPU1_09385</name>
</gene>
<evidence type="ECO:0000313" key="8">
    <source>
        <dbReference type="EMBL" id="MFC5712995.1"/>
    </source>
</evidence>
<feature type="transmembrane region" description="Helical" evidence="6">
    <location>
        <begin position="429"/>
        <end position="449"/>
    </location>
</feature>
<evidence type="ECO:0000256" key="6">
    <source>
        <dbReference type="SAM" id="Phobius"/>
    </source>
</evidence>
<dbReference type="InterPro" id="IPR020846">
    <property type="entry name" value="MFS_dom"/>
</dbReference>
<dbReference type="Gene3D" id="1.20.1250.20">
    <property type="entry name" value="MFS general substrate transporter like domains"/>
    <property type="match status" value="1"/>
</dbReference>
<feature type="transmembrane region" description="Helical" evidence="6">
    <location>
        <begin position="167"/>
        <end position="184"/>
    </location>
</feature>
<dbReference type="InterPro" id="IPR036259">
    <property type="entry name" value="MFS_trans_sf"/>
</dbReference>
<evidence type="ECO:0000256" key="4">
    <source>
        <dbReference type="ARBA" id="ARBA00022989"/>
    </source>
</evidence>
<dbReference type="EMBL" id="JBHSOZ010000003">
    <property type="protein sequence ID" value="MFC5712995.1"/>
    <property type="molecule type" value="Genomic_DNA"/>
</dbReference>
<feature type="domain" description="Major facilitator superfamily (MFS) profile" evidence="7">
    <location>
        <begin position="15"/>
        <end position="454"/>
    </location>
</feature>
<keyword evidence="4 6" id="KW-1133">Transmembrane helix</keyword>
<keyword evidence="3 6" id="KW-0812">Transmembrane</keyword>
<comment type="caution">
    <text evidence="8">The sequence shown here is derived from an EMBL/GenBank/DDBJ whole genome shotgun (WGS) entry which is preliminary data.</text>
</comment>
<protein>
    <submittedName>
        <fullName evidence="8">MFS transporter</fullName>
    </submittedName>
</protein>
<dbReference type="Proteomes" id="UP001596142">
    <property type="component" value="Unassembled WGS sequence"/>
</dbReference>
<feature type="transmembrane region" description="Helical" evidence="6">
    <location>
        <begin position="322"/>
        <end position="340"/>
    </location>
</feature>
<sequence length="484" mass="53291">MPSLKEREINREKLLSFTLFINVLIMVMNTSMFTIAVPEIQSDFQLTASLAAWMVTSYSVCFAVGTLLYGRLTAFFSIPSLLTIGLGLLGIGSVAGMLGDSYPVLVAARVIQAGGTSAISALGIVVVSRYFPIGDRNKAIAMIASASALGFGLGPLLGGVISDYLGWRYLFTVSLLGVLTIPIYRRYIPSRVERNGSFDITGFLLFSISIISLLLVVSSGVLWYLLGALCFPLFLFHIKRKQDPFLPLSMLQDRIYQKALFLAFTIFFIHFSILFVTPLLLVHIHGKSIAVVGWIVFLGALASTIVMKFLGEHVERIGLPRIIGLSTVCMLAGTFLFSGFGDRYPLLVTLFFFVSSTGFSCVTMGMSNFMTRYLHPEQMTSGYGTIQLIQFSGGAFGVALTGKILEMPFASDALWNAFWQDGSQAYSNAYSLLFIAAFAAFAVFLPFYMQTHQMKLNHKNTASFSRENHAYMNKNKVSRSQAQD</sequence>
<dbReference type="Gene3D" id="1.20.1720.10">
    <property type="entry name" value="Multidrug resistance protein D"/>
    <property type="match status" value="1"/>
</dbReference>
<dbReference type="PROSITE" id="PS50850">
    <property type="entry name" value="MFS"/>
    <property type="match status" value="1"/>
</dbReference>
<feature type="transmembrane region" description="Helical" evidence="6">
    <location>
        <begin position="388"/>
        <end position="409"/>
    </location>
</feature>
<comment type="subcellular location">
    <subcellularLocation>
        <location evidence="1">Cell membrane</location>
        <topology evidence="1">Multi-pass membrane protein</topology>
    </subcellularLocation>
</comment>
<dbReference type="PANTHER" id="PTHR42718:SF9">
    <property type="entry name" value="MAJOR FACILITATOR SUPERFAMILY MULTIDRUG TRANSPORTER MFSC"/>
    <property type="match status" value="1"/>
</dbReference>
<name>A0ABW0YKM6_9BACI</name>
<evidence type="ECO:0000256" key="1">
    <source>
        <dbReference type="ARBA" id="ARBA00004651"/>
    </source>
</evidence>
<feature type="transmembrane region" description="Helical" evidence="6">
    <location>
        <begin position="288"/>
        <end position="310"/>
    </location>
</feature>
<feature type="transmembrane region" description="Helical" evidence="6">
    <location>
        <begin position="81"/>
        <end position="98"/>
    </location>
</feature>
<dbReference type="SUPFAM" id="SSF103473">
    <property type="entry name" value="MFS general substrate transporter"/>
    <property type="match status" value="1"/>
</dbReference>
<feature type="transmembrane region" description="Helical" evidence="6">
    <location>
        <begin position="104"/>
        <end position="127"/>
    </location>
</feature>
<dbReference type="Pfam" id="PF07690">
    <property type="entry name" value="MFS_1"/>
    <property type="match status" value="1"/>
</dbReference>
<evidence type="ECO:0000313" key="9">
    <source>
        <dbReference type="Proteomes" id="UP001596142"/>
    </source>
</evidence>
<evidence type="ECO:0000256" key="2">
    <source>
        <dbReference type="ARBA" id="ARBA00022448"/>
    </source>
</evidence>
<keyword evidence="2" id="KW-0813">Transport</keyword>
<evidence type="ECO:0000259" key="7">
    <source>
        <dbReference type="PROSITE" id="PS50850"/>
    </source>
</evidence>
<dbReference type="PRINTS" id="PR01036">
    <property type="entry name" value="TCRTETB"/>
</dbReference>
<dbReference type="RefSeq" id="WP_385940365.1">
    <property type="nucleotide sequence ID" value="NZ_JBHSOZ010000003.1"/>
</dbReference>
<feature type="transmembrane region" description="Helical" evidence="6">
    <location>
        <begin position="50"/>
        <end position="69"/>
    </location>
</feature>
<dbReference type="PANTHER" id="PTHR42718">
    <property type="entry name" value="MAJOR FACILITATOR SUPERFAMILY MULTIDRUG TRANSPORTER MFSC"/>
    <property type="match status" value="1"/>
</dbReference>
<feature type="transmembrane region" description="Helical" evidence="6">
    <location>
        <begin position="346"/>
        <end position="367"/>
    </location>
</feature>
<feature type="transmembrane region" description="Helical" evidence="6">
    <location>
        <begin position="259"/>
        <end position="282"/>
    </location>
</feature>
<accession>A0ABW0YKM6</accession>